<dbReference type="RefSeq" id="WP_013136623.1">
    <property type="nucleotide sequence ID" value="NC_014166.1"/>
</dbReference>
<sequence length="319" mass="35590">MKIDSYEVNLQASSSFVQKYEKHTSASSFTKTENPDDNKDLSVNIDPKKLVFNSEADLSVADTIKKRIIEQLLNNLLQGNQKISLYPNDSSSKIDVPDNPYSKGTNQDWGFSYESVEEYYEKTTIDFSSQATIKTSNGEFKINLSLSYSNEFYKRNETKINAYGKGDNPFSIDMKKDGRDTSEVPRDMGFEFDVNKDKNSNDISKLQNNASYLAIDKNGNNKVDDGSELFGVNTDDGFKELSKYDEDGNGWIDENDSVFNDLRVWEKKANGESSLVTLANSGIGAIYLANVSSVNGGQSSMFLKENGEAGVISSVDYRV</sequence>
<name>D5V758_ARCNC</name>
<dbReference type="PANTHER" id="PTHR39431">
    <property type="entry name" value="FRPA/C-RELATED PROTEIN"/>
    <property type="match status" value="1"/>
</dbReference>
<gene>
    <name evidence="1" type="ordered locus">Arnit_2830</name>
</gene>
<keyword evidence="2" id="KW-1185">Reference proteome</keyword>
<proteinExistence type="predicted"/>
<evidence type="ECO:0000313" key="2">
    <source>
        <dbReference type="Proteomes" id="UP000000939"/>
    </source>
</evidence>
<dbReference type="HOGENOM" id="CLU_047227_1_0_7"/>
<dbReference type="OrthoDB" id="9773411at2"/>
<dbReference type="EMBL" id="CP001999">
    <property type="protein sequence ID" value="ADG94478.1"/>
    <property type="molecule type" value="Genomic_DNA"/>
</dbReference>
<dbReference type="STRING" id="572480.Arnit_2830"/>
<evidence type="ECO:0000313" key="1">
    <source>
        <dbReference type="EMBL" id="ADG94478.1"/>
    </source>
</evidence>
<organism evidence="1 2">
    <name type="scientific">Arcobacter nitrofigilis (strain ATCC 33309 / DSM 7299 / CCUG 15893 / LMG 7604 / NCTC 12251 / CI)</name>
    <name type="common">Campylobacter nitrofigilis</name>
    <dbReference type="NCBI Taxonomy" id="572480"/>
    <lineage>
        <taxon>Bacteria</taxon>
        <taxon>Pseudomonadati</taxon>
        <taxon>Campylobacterota</taxon>
        <taxon>Epsilonproteobacteria</taxon>
        <taxon>Campylobacterales</taxon>
        <taxon>Arcobacteraceae</taxon>
        <taxon>Arcobacter</taxon>
    </lineage>
</organism>
<dbReference type="AlphaFoldDB" id="D5V758"/>
<dbReference type="eggNOG" id="COG2931">
    <property type="taxonomic scope" value="Bacteria"/>
</dbReference>
<dbReference type="Proteomes" id="UP000000939">
    <property type="component" value="Chromosome"/>
</dbReference>
<accession>D5V758</accession>
<reference evidence="1 2" key="1">
    <citation type="journal article" date="2010" name="Stand. Genomic Sci.">
        <title>Complete genome sequence of Arcobacter nitrofigilis type strain (CI).</title>
        <authorList>
            <person name="Pati A."/>
            <person name="Gronow S."/>
            <person name="Lapidus A."/>
            <person name="Copeland A."/>
            <person name="Glavina Del Rio T."/>
            <person name="Nolan M."/>
            <person name="Lucas S."/>
            <person name="Tice H."/>
            <person name="Cheng J.F."/>
            <person name="Han C."/>
            <person name="Chertkov O."/>
            <person name="Bruce D."/>
            <person name="Tapia R."/>
            <person name="Goodwin L."/>
            <person name="Pitluck S."/>
            <person name="Liolios K."/>
            <person name="Ivanova N."/>
            <person name="Mavromatis K."/>
            <person name="Chen A."/>
            <person name="Palaniappan K."/>
            <person name="Land M."/>
            <person name="Hauser L."/>
            <person name="Chang Y.J."/>
            <person name="Jeffries C.D."/>
            <person name="Detter J.C."/>
            <person name="Rohde M."/>
            <person name="Goker M."/>
            <person name="Bristow J."/>
            <person name="Eisen J.A."/>
            <person name="Markowitz V."/>
            <person name="Hugenholtz P."/>
            <person name="Klenk H.P."/>
            <person name="Kyrpides N.C."/>
        </authorList>
    </citation>
    <scope>NUCLEOTIDE SEQUENCE [LARGE SCALE GENOMIC DNA]</scope>
    <source>
        <strain evidence="2">ATCC 33309 / DSM 7299 / CCUG 15893 / LMG 7604 / NCTC 12251 / CI</strain>
    </source>
</reference>
<dbReference type="KEGG" id="ant:Arnit_2830"/>
<dbReference type="PANTHER" id="PTHR39431:SF1">
    <property type="entry name" value="FRPA_C-RELATED PROTEIN"/>
    <property type="match status" value="1"/>
</dbReference>
<protein>
    <submittedName>
        <fullName evidence="1">Uncharacterized protein</fullName>
    </submittedName>
</protein>